<evidence type="ECO:0000313" key="1">
    <source>
        <dbReference type="EMBL" id="TQE33315.1"/>
    </source>
</evidence>
<name>A0A540QCX2_9ACTN</name>
<dbReference type="GeneID" id="301694901"/>
<dbReference type="InterPro" id="IPR006311">
    <property type="entry name" value="TAT_signal"/>
</dbReference>
<protein>
    <submittedName>
        <fullName evidence="1">Uncharacterized protein</fullName>
    </submittedName>
</protein>
<organism evidence="1 2">
    <name type="scientific">Streptomyces ipomoeae</name>
    <dbReference type="NCBI Taxonomy" id="103232"/>
    <lineage>
        <taxon>Bacteria</taxon>
        <taxon>Bacillati</taxon>
        <taxon>Actinomycetota</taxon>
        <taxon>Actinomycetes</taxon>
        <taxon>Kitasatosporales</taxon>
        <taxon>Streptomycetaceae</taxon>
        <taxon>Streptomyces</taxon>
    </lineage>
</organism>
<proteinExistence type="predicted"/>
<dbReference type="EMBL" id="SPAZ01000156">
    <property type="protein sequence ID" value="TQE33315.1"/>
    <property type="molecule type" value="Genomic_DNA"/>
</dbReference>
<comment type="caution">
    <text evidence="1">The sequence shown here is derived from an EMBL/GenBank/DDBJ whole genome shotgun (WGS) entry which is preliminary data.</text>
</comment>
<dbReference type="Proteomes" id="UP000318720">
    <property type="component" value="Unassembled WGS sequence"/>
</dbReference>
<reference evidence="1 2" key="1">
    <citation type="submission" date="2019-03" db="EMBL/GenBank/DDBJ databases">
        <title>Comparative genomic analyses of the sweetpotato soil rot pathogen, Streptomyces ipomoeae.</title>
        <authorList>
            <person name="Ruschel Soares N."/>
            <person name="Badger J.H."/>
            <person name="Huguet-Tapia J.C."/>
            <person name="Clark C.A."/>
            <person name="Pettis G.S."/>
        </authorList>
    </citation>
    <scope>NUCLEOTIDE SEQUENCE [LARGE SCALE GENOMIC DNA]</scope>
    <source>
        <strain evidence="1 2">88-35</strain>
    </source>
</reference>
<dbReference type="AlphaFoldDB" id="A0A540QCX2"/>
<sequence>MSVIKRIAVIGAAAASLAAAGLATAPTASADTAYGCNWPRVCFYLTDADWNARVPTAAYQDITSSPQNLGSRSYNSEWVFNSRNDDGALLYYTNGSTLCLQPNNWVDNNSWVVSRIRIMDSPTC</sequence>
<gene>
    <name evidence="1" type="ORF">Sipo8835_18455</name>
</gene>
<evidence type="ECO:0000313" key="2">
    <source>
        <dbReference type="Proteomes" id="UP000318720"/>
    </source>
</evidence>
<accession>A0A540QCX2</accession>
<dbReference type="PROSITE" id="PS51318">
    <property type="entry name" value="TAT"/>
    <property type="match status" value="1"/>
</dbReference>
<dbReference type="RefSeq" id="WP_009294787.1">
    <property type="nucleotide sequence ID" value="NZ_CP182305.1"/>
</dbReference>